<organism evidence="1 2">
    <name type="scientific">Pseudoxanthomonas mexicana</name>
    <dbReference type="NCBI Taxonomy" id="128785"/>
    <lineage>
        <taxon>Bacteria</taxon>
        <taxon>Pseudomonadati</taxon>
        <taxon>Pseudomonadota</taxon>
        <taxon>Gammaproteobacteria</taxon>
        <taxon>Lysobacterales</taxon>
        <taxon>Lysobacteraceae</taxon>
        <taxon>Pseudoxanthomonas</taxon>
    </lineage>
</organism>
<reference evidence="1 2" key="1">
    <citation type="submission" date="2020-08" db="EMBL/GenBank/DDBJ databases">
        <title>Streptomycin Non-resistant strain, P. mexicana.</title>
        <authorList>
            <person name="Ganesh-Kumar S."/>
            <person name="Zhe T."/>
            <person name="Yu Z."/>
            <person name="Min Y."/>
        </authorList>
    </citation>
    <scope>NUCLEOTIDE SEQUENCE [LARGE SCALE GENOMIC DNA]</scope>
    <source>
        <strain evidence="1 2">GTZY2</strain>
    </source>
</reference>
<dbReference type="RefSeq" id="WP_187574167.1">
    <property type="nucleotide sequence ID" value="NZ_CP060731.1"/>
</dbReference>
<name>A0A7G9TFJ4_PSEMX</name>
<evidence type="ECO:0000313" key="1">
    <source>
        <dbReference type="EMBL" id="QNN78869.1"/>
    </source>
</evidence>
<sequence length="546" mass="58798">MDVRTFFVGCLFVLACVVPVLSSQAETVVQGVLQLQWADPPRALPGRVQKAPQLDAWLEIGPGRRIALDVNQARRAAGDLYALANRRVAVSYGAQANVASSSRVMAASQPTQVIQAIVPTDRLPQRALAAGADGRVMASAPVLGATRWITLMCKFADIATEQKPREYFQAQYGNAPGQLGHYWSEVSYGQVNLAGSSAHGWYTLPQPRAAYMATVNGKEKAQLSTLFADCAAAAEAEVDFSGIQGVNLMFNGELDGNAWGGGACATLDGVYTCTRATWSPPWSFINLAPLAHEMGHGYGLPHSNNSDGDGDTYDNPWDVMSDAWRNAASDTVLGTLPKHINMYQRERLGWLPAARKRVIAADNRETQEFVLDAGSLVGSTQVQLAVLAMPAQADPYKTVIYTLEARRRTGPYESKLAGDAVIIHKLEDYGIAYSIDRDVPAANVSNNEGSMLKVGGRWNTPDERHWVEVVSATANGFVVRVGPRPRSMSSPAPILERTVTVAASSSSAPAPRVPAPRTAPQATARTGCRVLPEILRVRALCALMER</sequence>
<proteinExistence type="predicted"/>
<dbReference type="Proteomes" id="UP000515838">
    <property type="component" value="Chromosome"/>
</dbReference>
<evidence type="ECO:0000313" key="2">
    <source>
        <dbReference type="Proteomes" id="UP000515838"/>
    </source>
</evidence>
<dbReference type="SUPFAM" id="SSF55486">
    <property type="entry name" value="Metalloproteases ('zincins'), catalytic domain"/>
    <property type="match status" value="1"/>
</dbReference>
<protein>
    <recommendedName>
        <fullName evidence="3">M6 family metalloprotease domain-containing protein</fullName>
    </recommendedName>
</protein>
<accession>A0A7G9TFJ4</accession>
<dbReference type="GeneID" id="81470417"/>
<evidence type="ECO:0008006" key="3">
    <source>
        <dbReference type="Google" id="ProtNLM"/>
    </source>
</evidence>
<dbReference type="EMBL" id="CP060731">
    <property type="protein sequence ID" value="QNN78869.1"/>
    <property type="molecule type" value="Genomic_DNA"/>
</dbReference>
<dbReference type="PANTHER" id="PTHR41775">
    <property type="entry name" value="SECRETED PROTEIN-RELATED"/>
    <property type="match status" value="1"/>
</dbReference>
<dbReference type="AlphaFoldDB" id="A0A7G9TFJ4"/>
<dbReference type="PROSITE" id="PS51257">
    <property type="entry name" value="PROKAR_LIPOPROTEIN"/>
    <property type="match status" value="1"/>
</dbReference>
<gene>
    <name evidence="1" type="ORF">IAE60_05525</name>
</gene>
<dbReference type="PANTHER" id="PTHR41775:SF1">
    <property type="entry name" value="PEPTIDASE M6-LIKE DOMAIN-CONTAINING PROTEIN"/>
    <property type="match status" value="1"/>
</dbReference>